<protein>
    <recommendedName>
        <fullName evidence="3">RRM domain-containing protein</fullName>
    </recommendedName>
</protein>
<dbReference type="InterPro" id="IPR035979">
    <property type="entry name" value="RBD_domain_sf"/>
</dbReference>
<dbReference type="InterPro" id="IPR051847">
    <property type="entry name" value="RNA_proc/Spliceosome_comp"/>
</dbReference>
<keyword evidence="1 2" id="KW-0694">RNA-binding</keyword>
<dbReference type="InterPro" id="IPR000504">
    <property type="entry name" value="RRM_dom"/>
</dbReference>
<gene>
    <name evidence="4" type="ORF">PIB30_038542</name>
</gene>
<feature type="domain" description="RRM" evidence="3">
    <location>
        <begin position="19"/>
        <end position="97"/>
    </location>
</feature>
<evidence type="ECO:0000256" key="1">
    <source>
        <dbReference type="ARBA" id="ARBA00022884"/>
    </source>
</evidence>
<dbReference type="Gene3D" id="3.30.70.330">
    <property type="match status" value="1"/>
</dbReference>
<dbReference type="Pfam" id="PF00076">
    <property type="entry name" value="RRM_1"/>
    <property type="match status" value="1"/>
</dbReference>
<dbReference type="SUPFAM" id="SSF54928">
    <property type="entry name" value="RNA-binding domain, RBD"/>
    <property type="match status" value="1"/>
</dbReference>
<dbReference type="InterPro" id="IPR012677">
    <property type="entry name" value="Nucleotide-bd_a/b_plait_sf"/>
</dbReference>
<proteinExistence type="predicted"/>
<dbReference type="PANTHER" id="PTHR45880:SF1">
    <property type="entry name" value="RNA-BINDING MOTIF PROTEIN, X-LINKED 2"/>
    <property type="match status" value="1"/>
</dbReference>
<evidence type="ECO:0000256" key="2">
    <source>
        <dbReference type="PROSITE-ProRule" id="PRU00176"/>
    </source>
</evidence>
<organism evidence="4 5">
    <name type="scientific">Stylosanthes scabra</name>
    <dbReference type="NCBI Taxonomy" id="79078"/>
    <lineage>
        <taxon>Eukaryota</taxon>
        <taxon>Viridiplantae</taxon>
        <taxon>Streptophyta</taxon>
        <taxon>Embryophyta</taxon>
        <taxon>Tracheophyta</taxon>
        <taxon>Spermatophyta</taxon>
        <taxon>Magnoliopsida</taxon>
        <taxon>eudicotyledons</taxon>
        <taxon>Gunneridae</taxon>
        <taxon>Pentapetalae</taxon>
        <taxon>rosids</taxon>
        <taxon>fabids</taxon>
        <taxon>Fabales</taxon>
        <taxon>Fabaceae</taxon>
        <taxon>Papilionoideae</taxon>
        <taxon>50 kb inversion clade</taxon>
        <taxon>dalbergioids sensu lato</taxon>
        <taxon>Dalbergieae</taxon>
        <taxon>Pterocarpus clade</taxon>
        <taxon>Stylosanthes</taxon>
    </lineage>
</organism>
<accession>A0ABU6XCW0</accession>
<evidence type="ECO:0000313" key="4">
    <source>
        <dbReference type="EMBL" id="MED6195507.1"/>
    </source>
</evidence>
<evidence type="ECO:0000259" key="3">
    <source>
        <dbReference type="PROSITE" id="PS50102"/>
    </source>
</evidence>
<keyword evidence="5" id="KW-1185">Reference proteome</keyword>
<comment type="caution">
    <text evidence="4">The sequence shown here is derived from an EMBL/GenBank/DDBJ whole genome shotgun (WGS) entry which is preliminary data.</text>
</comment>
<dbReference type="EMBL" id="JASCZI010211648">
    <property type="protein sequence ID" value="MED6195507.1"/>
    <property type="molecule type" value="Genomic_DNA"/>
</dbReference>
<dbReference type="SMART" id="SM00360">
    <property type="entry name" value="RRM"/>
    <property type="match status" value="1"/>
</dbReference>
<reference evidence="4 5" key="1">
    <citation type="journal article" date="2023" name="Plants (Basel)">
        <title>Bridging the Gap: Combining Genomics and Transcriptomics Approaches to Understand Stylosanthes scabra, an Orphan Legume from the Brazilian Caatinga.</title>
        <authorList>
            <person name="Ferreira-Neto J.R.C."/>
            <person name="da Silva M.D."/>
            <person name="Binneck E."/>
            <person name="de Melo N.F."/>
            <person name="da Silva R.H."/>
            <person name="de Melo A.L.T.M."/>
            <person name="Pandolfi V."/>
            <person name="Bustamante F.O."/>
            <person name="Brasileiro-Vidal A.C."/>
            <person name="Benko-Iseppon A.M."/>
        </authorList>
    </citation>
    <scope>NUCLEOTIDE SEQUENCE [LARGE SCALE GENOMIC DNA]</scope>
    <source>
        <tissue evidence="4">Leaves</tissue>
    </source>
</reference>
<dbReference type="Proteomes" id="UP001341840">
    <property type="component" value="Unassembled WGS sequence"/>
</dbReference>
<evidence type="ECO:0000313" key="5">
    <source>
        <dbReference type="Proteomes" id="UP001341840"/>
    </source>
</evidence>
<name>A0ABU6XCW0_9FABA</name>
<dbReference type="CDD" id="cd00590">
    <property type="entry name" value="RRM_SF"/>
    <property type="match status" value="1"/>
</dbReference>
<dbReference type="PROSITE" id="PS50102">
    <property type="entry name" value="RRM"/>
    <property type="match status" value="1"/>
</dbReference>
<dbReference type="PANTHER" id="PTHR45880">
    <property type="entry name" value="RNA-BINDING MOTIF PROTEIN, X-LINKED 2"/>
    <property type="match status" value="1"/>
</dbReference>
<sequence>MIGHKSTEGSWSNSNQNSHSIFVDNLPVNISKRFLYREFGFHGQVTDVFISRKPREGKNSVFAFIRYDSRGGAVRAMEKLNGTFIAGKEIVVKDALARGARTQKMRWKWVRKESGTKAIPEADNVERDMEHSNPKVVTKSMKAVEVEVKVSEEQSELLNRSIIAECFKPIKFGIVVEQFDKLELQYGKIECRDFGPKKCILSMDSVELRDRALAESIFTGIFDEVRSYWG</sequence>